<evidence type="ECO:0000256" key="9">
    <source>
        <dbReference type="ARBA" id="ARBA00061532"/>
    </source>
</evidence>
<keyword evidence="2 10" id="KW-1003">Cell membrane</keyword>
<feature type="transmembrane region" description="Helical" evidence="10">
    <location>
        <begin position="131"/>
        <end position="149"/>
    </location>
</feature>
<keyword evidence="10 11" id="KW-0813">Transport</keyword>
<dbReference type="Pfam" id="PF03023">
    <property type="entry name" value="MurJ"/>
    <property type="match status" value="1"/>
</dbReference>
<feature type="transmembrane region" description="Helical" evidence="10">
    <location>
        <begin position="85"/>
        <end position="104"/>
    </location>
</feature>
<feature type="transmembrane region" description="Helical" evidence="10">
    <location>
        <begin position="272"/>
        <end position="290"/>
    </location>
</feature>
<keyword evidence="5 10" id="KW-0573">Peptidoglycan synthesis</keyword>
<gene>
    <name evidence="10 12" type="primary">murJ</name>
    <name evidence="12" type="ORF">KO353_07355</name>
</gene>
<feature type="transmembrane region" description="Helical" evidence="10">
    <location>
        <begin position="381"/>
        <end position="400"/>
    </location>
</feature>
<keyword evidence="13" id="KW-1185">Reference proteome</keyword>
<dbReference type="NCBIfam" id="TIGR01695">
    <property type="entry name" value="murJ_mviN"/>
    <property type="match status" value="1"/>
</dbReference>
<keyword evidence="10" id="KW-0997">Cell inner membrane</keyword>
<keyword evidence="3 10" id="KW-0812">Transmembrane</keyword>
<comment type="similarity">
    <text evidence="9 10 11">Belongs to the MurJ/MviN family.</text>
</comment>
<dbReference type="InterPro" id="IPR051050">
    <property type="entry name" value="Lipid_II_flippase_MurJ/MviN"/>
</dbReference>
<reference evidence="12" key="1">
    <citation type="submission" date="2021-06" db="EMBL/GenBank/DDBJ databases">
        <title>Elioraea tepida, sp. nov., a moderately thermophilic aerobic anoxygenic phototrophic bacterium isolated from an alkaline siliceous hot spring mat community in Yellowstone National Park, WY, USA.</title>
        <authorList>
            <person name="Saini M.K."/>
            <person name="Yoshida S."/>
            <person name="Sebastian A."/>
            <person name="Hirose S."/>
            <person name="Hara E."/>
            <person name="Tamaki H."/>
            <person name="Soulier N.T."/>
            <person name="Albert I."/>
            <person name="Hanada S."/>
            <person name="Bryant D.A."/>
            <person name="Tank M."/>
        </authorList>
    </citation>
    <scope>NUCLEOTIDE SEQUENCE</scope>
    <source>
        <strain evidence="12">MS-P2</strain>
    </source>
</reference>
<evidence type="ECO:0000313" key="13">
    <source>
        <dbReference type="Proteomes" id="UP000694001"/>
    </source>
</evidence>
<keyword evidence="6 10" id="KW-1133">Transmembrane helix</keyword>
<feature type="transmembrane region" description="Helical" evidence="10">
    <location>
        <begin position="187"/>
        <end position="211"/>
    </location>
</feature>
<evidence type="ECO:0000256" key="3">
    <source>
        <dbReference type="ARBA" id="ARBA00022692"/>
    </source>
</evidence>
<feature type="transmembrane region" description="Helical" evidence="10">
    <location>
        <begin position="232"/>
        <end position="252"/>
    </location>
</feature>
<dbReference type="KEGG" id="elio:KO353_07355"/>
<dbReference type="RefSeq" id="WP_218287049.1">
    <property type="nucleotide sequence ID" value="NZ_CP076448.1"/>
</dbReference>
<evidence type="ECO:0000256" key="10">
    <source>
        <dbReference type="HAMAP-Rule" id="MF_02078"/>
    </source>
</evidence>
<evidence type="ECO:0000256" key="2">
    <source>
        <dbReference type="ARBA" id="ARBA00022475"/>
    </source>
</evidence>
<comment type="function">
    <text evidence="8 10 11">Involved in peptidoglycan biosynthesis. Transports lipid-linked peptidoglycan precursors from the inner to the outer leaflet of the cytoplasmic membrane.</text>
</comment>
<dbReference type="InterPro" id="IPR004268">
    <property type="entry name" value="MurJ"/>
</dbReference>
<proteinExistence type="inferred from homology"/>
<evidence type="ECO:0000256" key="1">
    <source>
        <dbReference type="ARBA" id="ARBA00004651"/>
    </source>
</evidence>
<dbReference type="EMBL" id="CP076448">
    <property type="protein sequence ID" value="QXM25998.1"/>
    <property type="molecule type" value="Genomic_DNA"/>
</dbReference>
<feature type="transmembrane region" description="Helical" evidence="10">
    <location>
        <begin position="446"/>
        <end position="464"/>
    </location>
</feature>
<keyword evidence="7 10" id="KW-0472">Membrane</keyword>
<protein>
    <recommendedName>
        <fullName evidence="10">Probable lipid II flippase MurJ</fullName>
    </recommendedName>
</protein>
<evidence type="ECO:0000256" key="11">
    <source>
        <dbReference type="PIRNR" id="PIRNR002869"/>
    </source>
</evidence>
<dbReference type="GO" id="GO:0008360">
    <property type="term" value="P:regulation of cell shape"/>
    <property type="evidence" value="ECO:0007669"/>
    <property type="project" value="UniProtKB-KW"/>
</dbReference>
<keyword evidence="10 11" id="KW-0961">Cell wall biogenesis/degradation</keyword>
<evidence type="ECO:0000256" key="7">
    <source>
        <dbReference type="ARBA" id="ARBA00023136"/>
    </source>
</evidence>
<keyword evidence="4 10" id="KW-0133">Cell shape</keyword>
<organism evidence="12 13">
    <name type="scientific">Elioraea tepida</name>
    <dbReference type="NCBI Taxonomy" id="2843330"/>
    <lineage>
        <taxon>Bacteria</taxon>
        <taxon>Pseudomonadati</taxon>
        <taxon>Pseudomonadota</taxon>
        <taxon>Alphaproteobacteria</taxon>
        <taxon>Acetobacterales</taxon>
        <taxon>Elioraeaceae</taxon>
        <taxon>Elioraea</taxon>
    </lineage>
</organism>
<feature type="transmembrane region" description="Helical" evidence="10">
    <location>
        <begin position="311"/>
        <end position="335"/>
    </location>
</feature>
<dbReference type="GO" id="GO:0034204">
    <property type="term" value="P:lipid translocation"/>
    <property type="evidence" value="ECO:0007669"/>
    <property type="project" value="TreeGrafter"/>
</dbReference>
<dbReference type="PIRSF" id="PIRSF002869">
    <property type="entry name" value="MviN"/>
    <property type="match status" value="1"/>
</dbReference>
<dbReference type="PANTHER" id="PTHR47019:SF1">
    <property type="entry name" value="LIPID II FLIPPASE MURJ"/>
    <property type="match status" value="1"/>
</dbReference>
<dbReference type="PANTHER" id="PTHR47019">
    <property type="entry name" value="LIPID II FLIPPASE MURJ"/>
    <property type="match status" value="1"/>
</dbReference>
<dbReference type="Proteomes" id="UP000694001">
    <property type="component" value="Chromosome"/>
</dbReference>
<feature type="transmembrane region" description="Helical" evidence="10">
    <location>
        <begin position="156"/>
        <end position="181"/>
    </location>
</feature>
<evidence type="ECO:0000313" key="12">
    <source>
        <dbReference type="EMBL" id="QXM25998.1"/>
    </source>
</evidence>
<feature type="transmembrane region" description="Helical" evidence="10">
    <location>
        <begin position="476"/>
        <end position="497"/>
    </location>
</feature>
<dbReference type="GO" id="GO:0015648">
    <property type="term" value="F:lipid-linked peptidoglycan transporter activity"/>
    <property type="evidence" value="ECO:0007669"/>
    <property type="project" value="UniProtKB-UniRule"/>
</dbReference>
<evidence type="ECO:0000256" key="4">
    <source>
        <dbReference type="ARBA" id="ARBA00022960"/>
    </source>
</evidence>
<evidence type="ECO:0000256" key="5">
    <source>
        <dbReference type="ARBA" id="ARBA00022984"/>
    </source>
</evidence>
<dbReference type="GO" id="GO:0005886">
    <property type="term" value="C:plasma membrane"/>
    <property type="evidence" value="ECO:0007669"/>
    <property type="project" value="UniProtKB-SubCell"/>
</dbReference>
<evidence type="ECO:0000256" key="6">
    <source>
        <dbReference type="ARBA" id="ARBA00022989"/>
    </source>
</evidence>
<feature type="transmembrane region" description="Helical" evidence="10">
    <location>
        <begin position="347"/>
        <end position="369"/>
    </location>
</feature>
<dbReference type="CDD" id="cd13123">
    <property type="entry name" value="MATE_MurJ_like"/>
    <property type="match status" value="1"/>
</dbReference>
<dbReference type="HAMAP" id="MF_02078">
    <property type="entry name" value="MurJ_MviN"/>
    <property type="match status" value="1"/>
</dbReference>
<evidence type="ECO:0000256" key="8">
    <source>
        <dbReference type="ARBA" id="ARBA00060041"/>
    </source>
</evidence>
<comment type="pathway">
    <text evidence="10">Cell wall biogenesis; peptidoglycan biosynthesis.</text>
</comment>
<dbReference type="AlphaFoldDB" id="A0A975U5V1"/>
<comment type="subcellular location">
    <subcellularLocation>
        <location evidence="10">Cell inner membrane</location>
        <topology evidence="10">Multi-pass membrane protein</topology>
    </subcellularLocation>
    <subcellularLocation>
        <location evidence="1">Cell membrane</location>
        <topology evidence="1">Multi-pass membrane protein</topology>
    </subcellularLocation>
</comment>
<name>A0A975U5V1_9PROT</name>
<dbReference type="GO" id="GO:0071555">
    <property type="term" value="P:cell wall organization"/>
    <property type="evidence" value="ECO:0007669"/>
    <property type="project" value="UniProtKB-KW"/>
</dbReference>
<feature type="transmembrane region" description="Helical" evidence="10">
    <location>
        <begin position="57"/>
        <end position="78"/>
    </location>
</feature>
<accession>A0A975U5V1</accession>
<dbReference type="GO" id="GO:0009252">
    <property type="term" value="P:peptidoglycan biosynthetic process"/>
    <property type="evidence" value="ECO:0007669"/>
    <property type="project" value="UniProtKB-UniRule"/>
</dbReference>
<sequence>MLRNVLTVGAWTALSRVLGFGRDIAIAARLGAGAEADAFFVALKLPNVFRRLFGEGAFAAAFVPLFAGALAGEGAAAARRVAEGALSVLIAALAVLTLLAILFMPEAMTLLAPGFVDEAYRFGLAVELTRITFPYLLLISVVALLSGVLNGLDRFVAAAAAPVLFNLCLIAGLFLAPVLGLGGAHGLAWGVAAAGVAQLLLLAAAVARAGLPLALPPPRLTPEVRTLLRRMIPGAIGAGVTQINLMIDVIIASLLPEGAIAFLYYADRVAQLPLGVIGTAVGTALLPALSRQLRTGEEARAKETQNRAIELAFLFTLPAAAGLIAAALPIVSVLFERGAFGAEASVATARTLAAYGLGLPAFVLVKVLAPGFFARGDTATPVKVAAGCVALNLALNLALVRPLGHVGIALATSLAAWANAGALAWLLRRQGRWREDARLLSRGARILLAAALMGLTLWGARAVLFDDLLALRLYRWGALAGLLGLGAAAYAALALALRAAHPAEIKAYLRRRRDRTPRP</sequence>
<feature type="transmembrane region" description="Helical" evidence="10">
    <location>
        <begin position="406"/>
        <end position="426"/>
    </location>
</feature>